<dbReference type="SMART" id="SM00093">
    <property type="entry name" value="SERPIN"/>
    <property type="match status" value="1"/>
</dbReference>
<keyword evidence="5" id="KW-1185">Reference proteome</keyword>
<feature type="compositionally biased region" description="Polar residues" evidence="2">
    <location>
        <begin position="40"/>
        <end position="49"/>
    </location>
</feature>
<comment type="caution">
    <text evidence="4">The sequence shown here is derived from an EMBL/GenBank/DDBJ whole genome shotgun (WGS) entry which is preliminary data.</text>
</comment>
<reference evidence="4" key="1">
    <citation type="submission" date="2022-08" db="EMBL/GenBank/DDBJ databases">
        <title>Genome sequencing of akame (Lates japonicus).</title>
        <authorList>
            <person name="Hashiguchi Y."/>
            <person name="Takahashi H."/>
        </authorList>
    </citation>
    <scope>NUCLEOTIDE SEQUENCE</scope>
    <source>
        <strain evidence="4">Kochi</strain>
    </source>
</reference>
<feature type="region of interest" description="Disordered" evidence="2">
    <location>
        <begin position="40"/>
        <end position="86"/>
    </location>
</feature>
<organism evidence="4 5">
    <name type="scientific">Lates japonicus</name>
    <name type="common">Japanese lates</name>
    <dbReference type="NCBI Taxonomy" id="270547"/>
    <lineage>
        <taxon>Eukaryota</taxon>
        <taxon>Metazoa</taxon>
        <taxon>Chordata</taxon>
        <taxon>Craniata</taxon>
        <taxon>Vertebrata</taxon>
        <taxon>Euteleostomi</taxon>
        <taxon>Actinopterygii</taxon>
        <taxon>Neopterygii</taxon>
        <taxon>Teleostei</taxon>
        <taxon>Neoteleostei</taxon>
        <taxon>Acanthomorphata</taxon>
        <taxon>Carangaria</taxon>
        <taxon>Carangaria incertae sedis</taxon>
        <taxon>Centropomidae</taxon>
        <taxon>Lates</taxon>
    </lineage>
</organism>
<dbReference type="Pfam" id="PF00079">
    <property type="entry name" value="Serpin"/>
    <property type="match status" value="1"/>
</dbReference>
<dbReference type="Gene3D" id="2.30.39.10">
    <property type="entry name" value="Alpha-1-antitrypsin, domain 1"/>
    <property type="match status" value="1"/>
</dbReference>
<dbReference type="InterPro" id="IPR023796">
    <property type="entry name" value="Serpin_dom"/>
</dbReference>
<accession>A0AAD3RKM1</accession>
<evidence type="ECO:0000256" key="1">
    <source>
        <dbReference type="RuleBase" id="RU000411"/>
    </source>
</evidence>
<sequence>MNLSFLLSQSSASGLVTLFQGSGPTFRVMVLMMRASGGTITRSNQSSSLREAGGGVCSSPGPRRTRRRRVEGGSPRDRRSTEVGAMTMTPSAPSVLLLLLHHLLSPVSSQTVDPSVADLTNRNSDFAARLYRAVASRTDDNVFLSPFALTAGLTALLNATSGPTQDQLLQGLTLTGLDPQTLPDLFQTLRTTILQGGTATNLQQGMAVFPAQSFQVSSSYLDLVQTKFGGTAQSLAYTSPEQAINTINHWAQEQTGDQIKELVTNLDPQTQLLLATAASYQARFSPSFNSSLSQEERFYVDRYHIVMVTMMFRADKYFLAYDSSVKAGVLKLPMTDGMAMLVVLPDEDVDVTAVEEEVTAEKIQAWIKQLKKTKLEVLLPRFLLERSYMLKDVLQTLDITQVFQDNADITNMGGAKGPRLSQVFHKSIVSVDERGDDITAGGGVSIFSTLPPRLTINRPFIFIVYKQTTGNLLFMGRVVDPTKK</sequence>
<dbReference type="GO" id="GO:0007596">
    <property type="term" value="P:blood coagulation"/>
    <property type="evidence" value="ECO:0007669"/>
    <property type="project" value="InterPro"/>
</dbReference>
<proteinExistence type="inferred from homology"/>
<dbReference type="GO" id="GO:0004867">
    <property type="term" value="F:serine-type endopeptidase inhibitor activity"/>
    <property type="evidence" value="ECO:0007669"/>
    <property type="project" value="InterPro"/>
</dbReference>
<dbReference type="Proteomes" id="UP001279410">
    <property type="component" value="Unassembled WGS sequence"/>
</dbReference>
<dbReference type="InterPro" id="IPR000215">
    <property type="entry name" value="Serpin_fam"/>
</dbReference>
<dbReference type="CDD" id="cd02055">
    <property type="entry name" value="serpinA10_PZI"/>
    <property type="match status" value="1"/>
</dbReference>
<evidence type="ECO:0000256" key="2">
    <source>
        <dbReference type="SAM" id="MobiDB-lite"/>
    </source>
</evidence>
<dbReference type="InterPro" id="IPR042178">
    <property type="entry name" value="Serpin_sf_1"/>
</dbReference>
<dbReference type="InterPro" id="IPR023795">
    <property type="entry name" value="Serpin_CS"/>
</dbReference>
<dbReference type="AlphaFoldDB" id="A0AAD3RKM1"/>
<name>A0AAD3RKM1_LATJO</name>
<dbReference type="InterPro" id="IPR042185">
    <property type="entry name" value="Serpin_sf_2"/>
</dbReference>
<keyword evidence="4" id="KW-0646">Protease inhibitor</keyword>
<feature type="compositionally biased region" description="Basic and acidic residues" evidence="2">
    <location>
        <begin position="70"/>
        <end position="81"/>
    </location>
</feature>
<evidence type="ECO:0000313" key="4">
    <source>
        <dbReference type="EMBL" id="GLD72032.1"/>
    </source>
</evidence>
<comment type="similarity">
    <text evidence="1">Belongs to the serpin family.</text>
</comment>
<gene>
    <name evidence="4" type="ORF">AKAME5_002335600</name>
</gene>
<dbReference type="EMBL" id="BRZM01000832">
    <property type="protein sequence ID" value="GLD72032.1"/>
    <property type="molecule type" value="Genomic_DNA"/>
</dbReference>
<dbReference type="PROSITE" id="PS00284">
    <property type="entry name" value="SERPIN"/>
    <property type="match status" value="1"/>
</dbReference>
<evidence type="ECO:0000259" key="3">
    <source>
        <dbReference type="SMART" id="SM00093"/>
    </source>
</evidence>
<dbReference type="GO" id="GO:0005615">
    <property type="term" value="C:extracellular space"/>
    <property type="evidence" value="ECO:0007669"/>
    <property type="project" value="InterPro"/>
</dbReference>
<dbReference type="InterPro" id="IPR033835">
    <property type="entry name" value="PZI_serpin_dom"/>
</dbReference>
<dbReference type="PANTHER" id="PTHR11461">
    <property type="entry name" value="SERINE PROTEASE INHIBITOR, SERPIN"/>
    <property type="match status" value="1"/>
</dbReference>
<evidence type="ECO:0000313" key="5">
    <source>
        <dbReference type="Proteomes" id="UP001279410"/>
    </source>
</evidence>
<feature type="domain" description="Serpin" evidence="3">
    <location>
        <begin position="128"/>
        <end position="481"/>
    </location>
</feature>
<dbReference type="SUPFAM" id="SSF56574">
    <property type="entry name" value="Serpins"/>
    <property type="match status" value="1"/>
</dbReference>
<dbReference type="Gene3D" id="3.30.497.10">
    <property type="entry name" value="Antithrombin, subunit I, domain 2"/>
    <property type="match status" value="1"/>
</dbReference>
<dbReference type="InterPro" id="IPR036186">
    <property type="entry name" value="Serpin_sf"/>
</dbReference>
<dbReference type="PANTHER" id="PTHR11461:SF191">
    <property type="entry name" value="PROTEIN Z-DEPENDENT PROTEASE INHIBITOR"/>
    <property type="match status" value="1"/>
</dbReference>
<protein>
    <submittedName>
        <fullName evidence="4">Protein Z-dependent protease inhibitor-like protein</fullName>
    </submittedName>
</protein>